<dbReference type="GO" id="GO:0008049">
    <property type="term" value="P:male courtship behavior"/>
    <property type="evidence" value="ECO:0007669"/>
    <property type="project" value="TreeGrafter"/>
</dbReference>
<dbReference type="GO" id="GO:0043025">
    <property type="term" value="C:neuronal cell body"/>
    <property type="evidence" value="ECO:0007669"/>
    <property type="project" value="TreeGrafter"/>
</dbReference>
<dbReference type="GO" id="GO:0007635">
    <property type="term" value="P:chemosensory behavior"/>
    <property type="evidence" value="ECO:0007669"/>
    <property type="project" value="TreeGrafter"/>
</dbReference>
<feature type="transmembrane region" description="Helical" evidence="8">
    <location>
        <begin position="184"/>
        <end position="207"/>
    </location>
</feature>
<dbReference type="GO" id="GO:0007165">
    <property type="term" value="P:signal transduction"/>
    <property type="evidence" value="ECO:0007669"/>
    <property type="project" value="UniProtKB-KW"/>
</dbReference>
<feature type="transmembrane region" description="Helical" evidence="8">
    <location>
        <begin position="261"/>
        <end position="288"/>
    </location>
</feature>
<gene>
    <name evidence="9" type="ORF">GEV33_008144</name>
</gene>
<evidence type="ECO:0000256" key="2">
    <source>
        <dbReference type="ARBA" id="ARBA00022475"/>
    </source>
</evidence>
<feature type="transmembrane region" description="Helical" evidence="8">
    <location>
        <begin position="371"/>
        <end position="391"/>
    </location>
</feature>
<evidence type="ECO:0000313" key="9">
    <source>
        <dbReference type="EMBL" id="KAH0814645.1"/>
    </source>
</evidence>
<dbReference type="GO" id="GO:0050909">
    <property type="term" value="P:sensory perception of taste"/>
    <property type="evidence" value="ECO:0007669"/>
    <property type="project" value="InterPro"/>
</dbReference>
<evidence type="ECO:0000256" key="4">
    <source>
        <dbReference type="ARBA" id="ARBA00022989"/>
    </source>
</evidence>
<dbReference type="PANTHER" id="PTHR21143:SF104">
    <property type="entry name" value="GUSTATORY RECEPTOR 8A-RELATED"/>
    <property type="match status" value="1"/>
</dbReference>
<feature type="transmembrane region" description="Helical" evidence="8">
    <location>
        <begin position="155"/>
        <end position="178"/>
    </location>
</feature>
<feature type="transmembrane region" description="Helical" evidence="8">
    <location>
        <begin position="682"/>
        <end position="700"/>
    </location>
</feature>
<keyword evidence="4 8" id="KW-1133">Transmembrane helix</keyword>
<evidence type="ECO:0000256" key="5">
    <source>
        <dbReference type="ARBA" id="ARBA00023136"/>
    </source>
</evidence>
<feature type="transmembrane region" description="Helical" evidence="8">
    <location>
        <begin position="504"/>
        <end position="524"/>
    </location>
</feature>
<keyword evidence="3 8" id="KW-0812">Transmembrane</keyword>
<name>A0A8J6H9M3_TENMO</name>
<dbReference type="AlphaFoldDB" id="A0A8J6H9M3"/>
<dbReference type="Pfam" id="PF08395">
    <property type="entry name" value="7tm_7"/>
    <property type="match status" value="1"/>
</dbReference>
<feature type="transmembrane region" description="Helical" evidence="8">
    <location>
        <begin position="570"/>
        <end position="594"/>
    </location>
</feature>
<evidence type="ECO:0000256" key="8">
    <source>
        <dbReference type="SAM" id="Phobius"/>
    </source>
</evidence>
<keyword evidence="7" id="KW-0807">Transducer</keyword>
<evidence type="ECO:0000313" key="10">
    <source>
        <dbReference type="Proteomes" id="UP000719412"/>
    </source>
</evidence>
<evidence type="ECO:0000256" key="1">
    <source>
        <dbReference type="ARBA" id="ARBA00004651"/>
    </source>
</evidence>
<sequence length="718" mass="83066">MMKNLGRTMMMVESMIEYGAEIWGWKGQEEVERVQEKYLRGVLGVDRETPEGCKRNRLRVKTGKREAKFEDKMDGREGMHEEKKKKHGEEGERKILAVFRCCGTITVMMLMIFSMQKYRKNLSDLGRSLGEIDQSLVNPDQRESLGKTGTRLKKIVIVSLVVQNLIFNILADGYTAWVQPTKRLHVFIIYVYPRLVCSTVNITFATYTMTLASRFKMINNIVCARRTSEADFAEKIQQVMVLHKILLKLSRQLNSMYSLHLLMWIGLCFILLVVDLHAGIFLVFFQSFKTDLDLGIIIVKNCIVYAFDLIYLSKRCTQLCFEANRVKNQLLKINIDVGQWNQRECVIGSVLKLMNNKLQITACELFTVNNALLFSTVTYLTTITLLTVYFVKNVKFNNNITRASFIKGMIILRRTGTITVTLLTACFSYKKFVKFIHVGFNLTKLDAKLVELELQEQLSKENRRVQKTLTTWLILENLFLVGSDVLVTRYFIPTFDMLQIVIYIYPQWVIRTLSILFQVYAILIQARFKMVNQKFLEIRNDFCETVELLSHLHTVLIKITRDVNSIFSPLLLLLITYKFLLLLGELHAASYVMFLVDTHRRFKVTFMSGKNCTLYVFEIYILVKRCISLCSEANRTKTILLGIHIPIMKENRRNSVITSVLTMMNNKLEITACKLFTIDNRLLFSICGATFAYLFVALQLELSEMRNGYISNGGNKTL</sequence>
<dbReference type="GO" id="GO:0030424">
    <property type="term" value="C:axon"/>
    <property type="evidence" value="ECO:0007669"/>
    <property type="project" value="TreeGrafter"/>
</dbReference>
<evidence type="ECO:0000256" key="3">
    <source>
        <dbReference type="ARBA" id="ARBA00022692"/>
    </source>
</evidence>
<proteinExistence type="predicted"/>
<accession>A0A8J6H9M3</accession>
<dbReference type="GO" id="GO:0030425">
    <property type="term" value="C:dendrite"/>
    <property type="evidence" value="ECO:0007669"/>
    <property type="project" value="TreeGrafter"/>
</dbReference>
<keyword evidence="10" id="KW-1185">Reference proteome</keyword>
<keyword evidence="6" id="KW-0675">Receptor</keyword>
<evidence type="ECO:0000256" key="7">
    <source>
        <dbReference type="ARBA" id="ARBA00023224"/>
    </source>
</evidence>
<feature type="transmembrane region" description="Helical" evidence="8">
    <location>
        <begin position="411"/>
        <end position="429"/>
    </location>
</feature>
<reference evidence="9" key="2">
    <citation type="submission" date="2021-08" db="EMBL/GenBank/DDBJ databases">
        <authorList>
            <person name="Eriksson T."/>
        </authorList>
    </citation>
    <scope>NUCLEOTIDE SEQUENCE</scope>
    <source>
        <strain evidence="9">Stoneville</strain>
        <tissue evidence="9">Whole head</tissue>
    </source>
</reference>
<comment type="subcellular location">
    <subcellularLocation>
        <location evidence="1">Cell membrane</location>
        <topology evidence="1">Multi-pass membrane protein</topology>
    </subcellularLocation>
</comment>
<organism evidence="9 10">
    <name type="scientific">Tenebrio molitor</name>
    <name type="common">Yellow mealworm beetle</name>
    <dbReference type="NCBI Taxonomy" id="7067"/>
    <lineage>
        <taxon>Eukaryota</taxon>
        <taxon>Metazoa</taxon>
        <taxon>Ecdysozoa</taxon>
        <taxon>Arthropoda</taxon>
        <taxon>Hexapoda</taxon>
        <taxon>Insecta</taxon>
        <taxon>Pterygota</taxon>
        <taxon>Neoptera</taxon>
        <taxon>Endopterygota</taxon>
        <taxon>Coleoptera</taxon>
        <taxon>Polyphaga</taxon>
        <taxon>Cucujiformia</taxon>
        <taxon>Tenebrionidae</taxon>
        <taxon>Tenebrio</taxon>
    </lineage>
</organism>
<dbReference type="PANTHER" id="PTHR21143">
    <property type="entry name" value="INVERTEBRATE GUSTATORY RECEPTOR"/>
    <property type="match status" value="1"/>
</dbReference>
<protein>
    <recommendedName>
        <fullName evidence="11">Gustatory receptor</fullName>
    </recommendedName>
</protein>
<feature type="transmembrane region" description="Helical" evidence="8">
    <location>
        <begin position="469"/>
        <end position="492"/>
    </location>
</feature>
<keyword evidence="2" id="KW-1003">Cell membrane</keyword>
<dbReference type="EMBL" id="JABDTM020024071">
    <property type="protein sequence ID" value="KAH0814645.1"/>
    <property type="molecule type" value="Genomic_DNA"/>
</dbReference>
<evidence type="ECO:0000256" key="6">
    <source>
        <dbReference type="ARBA" id="ARBA00023170"/>
    </source>
</evidence>
<feature type="transmembrane region" description="Helical" evidence="8">
    <location>
        <begin position="95"/>
        <end position="113"/>
    </location>
</feature>
<comment type="caution">
    <text evidence="9">The sequence shown here is derived from an EMBL/GenBank/DDBJ whole genome shotgun (WGS) entry which is preliminary data.</text>
</comment>
<dbReference type="Proteomes" id="UP000719412">
    <property type="component" value="Unassembled WGS sequence"/>
</dbReference>
<reference evidence="9" key="1">
    <citation type="journal article" date="2020" name="J Insects Food Feed">
        <title>The yellow mealworm (Tenebrio molitor) genome: a resource for the emerging insects as food and feed industry.</title>
        <authorList>
            <person name="Eriksson T."/>
            <person name="Andere A."/>
            <person name="Kelstrup H."/>
            <person name="Emery V."/>
            <person name="Picard C."/>
        </authorList>
    </citation>
    <scope>NUCLEOTIDE SEQUENCE</scope>
    <source>
        <strain evidence="9">Stoneville</strain>
        <tissue evidence="9">Whole head</tissue>
    </source>
</reference>
<dbReference type="GO" id="GO:0005886">
    <property type="term" value="C:plasma membrane"/>
    <property type="evidence" value="ECO:0007669"/>
    <property type="project" value="UniProtKB-SubCell"/>
</dbReference>
<evidence type="ECO:0008006" key="11">
    <source>
        <dbReference type="Google" id="ProtNLM"/>
    </source>
</evidence>
<dbReference type="InterPro" id="IPR013604">
    <property type="entry name" value="7TM_chemorcpt"/>
</dbReference>
<keyword evidence="5 8" id="KW-0472">Membrane</keyword>